<dbReference type="Proteomes" id="UP000535078">
    <property type="component" value="Unassembled WGS sequence"/>
</dbReference>
<comment type="similarity">
    <text evidence="1 3">Belongs to the short-chain dehydrogenases/reductases (SDR) family.</text>
</comment>
<dbReference type="PRINTS" id="PR00080">
    <property type="entry name" value="SDRFAMILY"/>
</dbReference>
<dbReference type="InterPro" id="IPR036291">
    <property type="entry name" value="NAD(P)-bd_dom_sf"/>
</dbReference>
<protein>
    <submittedName>
        <fullName evidence="4">Putative oxidoreductase</fullName>
        <ecNumber evidence="4">1.-.-.-</ecNumber>
    </submittedName>
</protein>
<sequence length="247" mass="25929">MKTSGNTILVTGGGSGIGLALAHRWHDAGNTVIVTGRNAAKLEAAIAGRPNMTAMSLDVTDADAIAAFAKDVVAKHPDLNILVNNAGIMGAEDASAKRDLAHAEATVITNILGPIRLTDALVDHLTARADSAIVNVTSGLAFVPFPKAPTYSATKAAMHSYSVALRIQLEGKVEVIELAPPAVRTDLTPGQSTRENYMPLDDFADEVMALFAQQPTPEEILVQNVLPLRHAEANGTVPQVLAMLKSL</sequence>
<evidence type="ECO:0000256" key="2">
    <source>
        <dbReference type="ARBA" id="ARBA00023002"/>
    </source>
</evidence>
<dbReference type="RefSeq" id="WP_167921734.1">
    <property type="nucleotide sequence ID" value="NZ_JAATIT010000003.1"/>
</dbReference>
<dbReference type="InterPro" id="IPR020904">
    <property type="entry name" value="Sc_DH/Rdtase_CS"/>
</dbReference>
<reference evidence="4 5" key="1">
    <citation type="submission" date="2020-03" db="EMBL/GenBank/DDBJ databases">
        <title>Genomic Encyclopedia of Type Strains, Phase IV (KMG-IV): sequencing the most valuable type-strain genomes for metagenomic binning, comparative biology and taxonomic classification.</title>
        <authorList>
            <person name="Goeker M."/>
        </authorList>
    </citation>
    <scope>NUCLEOTIDE SEQUENCE [LARGE SCALE GENOMIC DNA]</scope>
    <source>
        <strain evidence="4 5">DSM 25229</strain>
    </source>
</reference>
<evidence type="ECO:0000256" key="1">
    <source>
        <dbReference type="ARBA" id="ARBA00006484"/>
    </source>
</evidence>
<dbReference type="PANTHER" id="PTHR44169:SF6">
    <property type="entry name" value="NADPH-DEPENDENT 1-ACYLDIHYDROXYACETONE PHOSPHATE REDUCTASE"/>
    <property type="match status" value="1"/>
</dbReference>
<name>A0A7X5XS47_9SPHN</name>
<dbReference type="PANTHER" id="PTHR44169">
    <property type="entry name" value="NADPH-DEPENDENT 1-ACYLDIHYDROXYACETONE PHOSPHATE REDUCTASE"/>
    <property type="match status" value="1"/>
</dbReference>
<dbReference type="EC" id="1.-.-.-" evidence="4"/>
<dbReference type="Pfam" id="PF00106">
    <property type="entry name" value="adh_short"/>
    <property type="match status" value="1"/>
</dbReference>
<evidence type="ECO:0000313" key="4">
    <source>
        <dbReference type="EMBL" id="NJB90270.1"/>
    </source>
</evidence>
<gene>
    <name evidence="4" type="ORF">GGR90_002464</name>
</gene>
<evidence type="ECO:0000256" key="3">
    <source>
        <dbReference type="RuleBase" id="RU000363"/>
    </source>
</evidence>
<dbReference type="SUPFAM" id="SSF51735">
    <property type="entry name" value="NAD(P)-binding Rossmann-fold domains"/>
    <property type="match status" value="1"/>
</dbReference>
<keyword evidence="5" id="KW-1185">Reference proteome</keyword>
<dbReference type="PROSITE" id="PS00061">
    <property type="entry name" value="ADH_SHORT"/>
    <property type="match status" value="1"/>
</dbReference>
<organism evidence="4 5">
    <name type="scientific">Sphingopyxis italica</name>
    <dbReference type="NCBI Taxonomy" id="1129133"/>
    <lineage>
        <taxon>Bacteria</taxon>
        <taxon>Pseudomonadati</taxon>
        <taxon>Pseudomonadota</taxon>
        <taxon>Alphaproteobacteria</taxon>
        <taxon>Sphingomonadales</taxon>
        <taxon>Sphingomonadaceae</taxon>
        <taxon>Sphingopyxis</taxon>
    </lineage>
</organism>
<proteinExistence type="inferred from homology"/>
<keyword evidence="2 4" id="KW-0560">Oxidoreductase</keyword>
<evidence type="ECO:0000313" key="5">
    <source>
        <dbReference type="Proteomes" id="UP000535078"/>
    </source>
</evidence>
<dbReference type="InterPro" id="IPR002347">
    <property type="entry name" value="SDR_fam"/>
</dbReference>
<dbReference type="PRINTS" id="PR00081">
    <property type="entry name" value="GDHRDH"/>
</dbReference>
<dbReference type="Gene3D" id="3.40.50.720">
    <property type="entry name" value="NAD(P)-binding Rossmann-like Domain"/>
    <property type="match status" value="1"/>
</dbReference>
<dbReference type="GO" id="GO:0016491">
    <property type="term" value="F:oxidoreductase activity"/>
    <property type="evidence" value="ECO:0007669"/>
    <property type="project" value="UniProtKB-KW"/>
</dbReference>
<comment type="caution">
    <text evidence="4">The sequence shown here is derived from an EMBL/GenBank/DDBJ whole genome shotgun (WGS) entry which is preliminary data.</text>
</comment>
<dbReference type="AlphaFoldDB" id="A0A7X5XS47"/>
<accession>A0A7X5XS47</accession>
<dbReference type="EMBL" id="JAATIT010000003">
    <property type="protein sequence ID" value="NJB90270.1"/>
    <property type="molecule type" value="Genomic_DNA"/>
</dbReference>